<proteinExistence type="predicted"/>
<organism evidence="2 3">
    <name type="scientific">Caerostris darwini</name>
    <dbReference type="NCBI Taxonomy" id="1538125"/>
    <lineage>
        <taxon>Eukaryota</taxon>
        <taxon>Metazoa</taxon>
        <taxon>Ecdysozoa</taxon>
        <taxon>Arthropoda</taxon>
        <taxon>Chelicerata</taxon>
        <taxon>Arachnida</taxon>
        <taxon>Araneae</taxon>
        <taxon>Araneomorphae</taxon>
        <taxon>Entelegynae</taxon>
        <taxon>Araneoidea</taxon>
        <taxon>Araneidae</taxon>
        <taxon>Caerostris</taxon>
    </lineage>
</organism>
<reference evidence="2 3" key="1">
    <citation type="submission" date="2021-06" db="EMBL/GenBank/DDBJ databases">
        <title>Caerostris darwini draft genome.</title>
        <authorList>
            <person name="Kono N."/>
            <person name="Arakawa K."/>
        </authorList>
    </citation>
    <scope>NUCLEOTIDE SEQUENCE [LARGE SCALE GENOMIC DNA]</scope>
</reference>
<evidence type="ECO:0000313" key="2">
    <source>
        <dbReference type="EMBL" id="GIY13902.1"/>
    </source>
</evidence>
<accession>A0AAV4R0U4</accession>
<name>A0AAV4R0U4_9ARAC</name>
<comment type="caution">
    <text evidence="2">The sequence shown here is derived from an EMBL/GenBank/DDBJ whole genome shotgun (WGS) entry which is preliminary data.</text>
</comment>
<dbReference type="AlphaFoldDB" id="A0AAV4R0U4"/>
<sequence length="81" mass="9272">MSPDNATACDERLHWPNAEESDPCAYRSSLELFYRLSRPRSRDGAPQKEPRSEKHDTSHRQYSLASSYLLRLCSSDSPKSV</sequence>
<feature type="region of interest" description="Disordered" evidence="1">
    <location>
        <begin position="37"/>
        <end position="63"/>
    </location>
</feature>
<protein>
    <submittedName>
        <fullName evidence="2">Uncharacterized protein</fullName>
    </submittedName>
</protein>
<dbReference type="EMBL" id="BPLQ01005290">
    <property type="protein sequence ID" value="GIY13902.1"/>
    <property type="molecule type" value="Genomic_DNA"/>
</dbReference>
<evidence type="ECO:0000256" key="1">
    <source>
        <dbReference type="SAM" id="MobiDB-lite"/>
    </source>
</evidence>
<evidence type="ECO:0000313" key="3">
    <source>
        <dbReference type="Proteomes" id="UP001054837"/>
    </source>
</evidence>
<dbReference type="Proteomes" id="UP001054837">
    <property type="component" value="Unassembled WGS sequence"/>
</dbReference>
<gene>
    <name evidence="2" type="ORF">CDAR_525011</name>
</gene>
<feature type="compositionally biased region" description="Basic and acidic residues" evidence="1">
    <location>
        <begin position="40"/>
        <end position="59"/>
    </location>
</feature>
<keyword evidence="3" id="KW-1185">Reference proteome</keyword>